<dbReference type="SUPFAM" id="SSF74788">
    <property type="entry name" value="Cullin repeat-like"/>
    <property type="match status" value="1"/>
</dbReference>
<comment type="similarity">
    <text evidence="1">Belongs to the cullin family.</text>
</comment>
<dbReference type="Proteomes" id="UP000784294">
    <property type="component" value="Unassembled WGS sequence"/>
</dbReference>
<dbReference type="AlphaFoldDB" id="A0A448WX49"/>
<evidence type="ECO:0000256" key="1">
    <source>
        <dbReference type="ARBA" id="ARBA00006019"/>
    </source>
</evidence>
<dbReference type="Gene3D" id="1.20.1310.10">
    <property type="entry name" value="Cullin Repeats"/>
    <property type="match status" value="2"/>
</dbReference>
<dbReference type="PANTHER" id="PTHR11932">
    <property type="entry name" value="CULLIN"/>
    <property type="match status" value="1"/>
</dbReference>
<accession>A0A448WX49</accession>
<name>A0A448WX49_9PLAT</name>
<evidence type="ECO:0000259" key="3">
    <source>
        <dbReference type="Pfam" id="PF00888"/>
    </source>
</evidence>
<dbReference type="InterPro" id="IPR045093">
    <property type="entry name" value="Cullin"/>
</dbReference>
<dbReference type="OrthoDB" id="27073at2759"/>
<protein>
    <recommendedName>
        <fullName evidence="3">Cullin N-terminal domain-containing protein</fullName>
    </recommendedName>
</protein>
<evidence type="ECO:0000313" key="5">
    <source>
        <dbReference type="Proteomes" id="UP000784294"/>
    </source>
</evidence>
<feature type="region of interest" description="Disordered" evidence="2">
    <location>
        <begin position="1"/>
        <end position="35"/>
    </location>
</feature>
<keyword evidence="5" id="KW-1185">Reference proteome</keyword>
<dbReference type="GO" id="GO:0006511">
    <property type="term" value="P:ubiquitin-dependent protein catabolic process"/>
    <property type="evidence" value="ECO:0007669"/>
    <property type="project" value="InterPro"/>
</dbReference>
<dbReference type="EMBL" id="CAAALY010056044">
    <property type="protein sequence ID" value="VEL22362.1"/>
    <property type="molecule type" value="Genomic_DNA"/>
</dbReference>
<comment type="caution">
    <text evidence="4">The sequence shown here is derived from an EMBL/GenBank/DDBJ whole genome shotgun (WGS) entry which is preliminary data.</text>
</comment>
<dbReference type="Pfam" id="PF00888">
    <property type="entry name" value="Cullin"/>
    <property type="match status" value="1"/>
</dbReference>
<feature type="compositionally biased region" description="Low complexity" evidence="2">
    <location>
        <begin position="23"/>
        <end position="35"/>
    </location>
</feature>
<feature type="domain" description="Cullin N-terminal" evidence="3">
    <location>
        <begin position="120"/>
        <end position="254"/>
    </location>
</feature>
<dbReference type="FunFam" id="1.20.1310.10:FF:000001">
    <property type="entry name" value="Cullin 3"/>
    <property type="match status" value="1"/>
</dbReference>
<sequence length="300" mass="33188">MHPPLTSCQTGSGPTGIPSHGQLQPTSLLPSSSPLHMSPGVRHPEWVPFFLIPSFSFRPSVQSHWAGRQSIQMANVTTGNLGNSMTSSRAGGGIAISSDSNCIAINPGLSPVSITLTTEGRSDLSIYQEYFERHFLTATERFYTFESAQFLQSNPVTDYLQKVGARLNEERMRVQAYLHVSTLPKLIRSCEHFLIGEHIDRLTREFANLLNEDREEDIWRTYQLVGRFPVGMSTLVTMMEDHVEDMGSEALRQVAQTALNSLSCSVRSVCFLPDSRISLEPCHPIGAARGVICPPLRLGD</sequence>
<gene>
    <name evidence="4" type="ORF">PXEA_LOCUS15802</name>
</gene>
<feature type="compositionally biased region" description="Polar residues" evidence="2">
    <location>
        <begin position="1"/>
        <end position="12"/>
    </location>
</feature>
<dbReference type="InterPro" id="IPR016159">
    <property type="entry name" value="Cullin_repeat-like_dom_sf"/>
</dbReference>
<evidence type="ECO:0000256" key="2">
    <source>
        <dbReference type="SAM" id="MobiDB-lite"/>
    </source>
</evidence>
<dbReference type="InterPro" id="IPR001373">
    <property type="entry name" value="Cullin_N"/>
</dbReference>
<evidence type="ECO:0000313" key="4">
    <source>
        <dbReference type="EMBL" id="VEL22362.1"/>
    </source>
</evidence>
<reference evidence="4" key="1">
    <citation type="submission" date="2018-11" db="EMBL/GenBank/DDBJ databases">
        <authorList>
            <consortium name="Pathogen Informatics"/>
        </authorList>
    </citation>
    <scope>NUCLEOTIDE SEQUENCE</scope>
</reference>
<organism evidence="4 5">
    <name type="scientific">Protopolystoma xenopodis</name>
    <dbReference type="NCBI Taxonomy" id="117903"/>
    <lineage>
        <taxon>Eukaryota</taxon>
        <taxon>Metazoa</taxon>
        <taxon>Spiralia</taxon>
        <taxon>Lophotrochozoa</taxon>
        <taxon>Platyhelminthes</taxon>
        <taxon>Monogenea</taxon>
        <taxon>Polyopisthocotylea</taxon>
        <taxon>Polystomatidea</taxon>
        <taxon>Polystomatidae</taxon>
        <taxon>Protopolystoma</taxon>
    </lineage>
</organism>
<dbReference type="GO" id="GO:0031625">
    <property type="term" value="F:ubiquitin protein ligase binding"/>
    <property type="evidence" value="ECO:0007669"/>
    <property type="project" value="InterPro"/>
</dbReference>
<proteinExistence type="inferred from homology"/>